<dbReference type="SUPFAM" id="SSF56300">
    <property type="entry name" value="Metallo-dependent phosphatases"/>
    <property type="match status" value="1"/>
</dbReference>
<dbReference type="InterPro" id="IPR029052">
    <property type="entry name" value="Metallo-depent_PP-like"/>
</dbReference>
<protein>
    <submittedName>
        <fullName evidence="2">Metallophosphoesterase</fullName>
    </submittedName>
</protein>
<gene>
    <name evidence="2" type="ORF">OMP38_06485</name>
</gene>
<comment type="caution">
    <text evidence="2">The sequence shown here is derived from an EMBL/GenBank/DDBJ whole genome shotgun (WGS) entry which is preliminary data.</text>
</comment>
<evidence type="ECO:0000313" key="2">
    <source>
        <dbReference type="EMBL" id="MDG0790534.1"/>
    </source>
</evidence>
<keyword evidence="3" id="KW-1185">Reference proteome</keyword>
<reference evidence="2 3" key="1">
    <citation type="submission" date="2022-10" db="EMBL/GenBank/DDBJ databases">
        <title>Comparative genomic analysis of Cohnella hashimotonis sp. nov., isolated from the International Space Station.</title>
        <authorList>
            <person name="Simpson A."/>
            <person name="Venkateswaran K."/>
        </authorList>
    </citation>
    <scope>NUCLEOTIDE SEQUENCE [LARGE SCALE GENOMIC DNA]</scope>
    <source>
        <strain evidence="2 3">DSM 18997</strain>
    </source>
</reference>
<evidence type="ECO:0000259" key="1">
    <source>
        <dbReference type="Pfam" id="PF00149"/>
    </source>
</evidence>
<dbReference type="Gene3D" id="3.60.21.10">
    <property type="match status" value="1"/>
</dbReference>
<feature type="domain" description="Calcineurin-like phosphoesterase" evidence="1">
    <location>
        <begin position="26"/>
        <end position="200"/>
    </location>
</feature>
<dbReference type="EMBL" id="JAPDHZ010000002">
    <property type="protein sequence ID" value="MDG0790534.1"/>
    <property type="molecule type" value="Genomic_DNA"/>
</dbReference>
<dbReference type="GO" id="GO:0016787">
    <property type="term" value="F:hydrolase activity"/>
    <property type="evidence" value="ECO:0007669"/>
    <property type="project" value="InterPro"/>
</dbReference>
<accession>A0A9X4QLA5</accession>
<dbReference type="RefSeq" id="WP_277564353.1">
    <property type="nucleotide sequence ID" value="NZ_JAPDHZ010000002.1"/>
</dbReference>
<evidence type="ECO:0000313" key="3">
    <source>
        <dbReference type="Proteomes" id="UP001153387"/>
    </source>
</evidence>
<name>A0A9X4QLA5_9BACL</name>
<dbReference type="AlphaFoldDB" id="A0A9X4QLA5"/>
<dbReference type="InterPro" id="IPR004843">
    <property type="entry name" value="Calcineurin-like_PHP"/>
</dbReference>
<dbReference type="Proteomes" id="UP001153387">
    <property type="component" value="Unassembled WGS sequence"/>
</dbReference>
<dbReference type="Pfam" id="PF00149">
    <property type="entry name" value="Metallophos"/>
    <property type="match status" value="1"/>
</dbReference>
<proteinExistence type="predicted"/>
<organism evidence="2 3">
    <name type="scientific">Cohnella ginsengisoli</name>
    <dbReference type="NCBI Taxonomy" id="425004"/>
    <lineage>
        <taxon>Bacteria</taxon>
        <taxon>Bacillati</taxon>
        <taxon>Bacillota</taxon>
        <taxon>Bacilli</taxon>
        <taxon>Bacillales</taxon>
        <taxon>Paenibacillaceae</taxon>
        <taxon>Cohnella</taxon>
    </lineage>
</organism>
<sequence>MKIEHIHVISDNQALIRIEGLTCPVTLLHVTDSHMNVTDAQEGLKVLVDSIAAYSFDPLNTINHFERALAYANELSVDGVLLTGDMINGATANNLEYLHSRLQSLNAPNLYTPGNHDWEYPGEPWGESTRQAQYGKFNRLTRGNPACQAVEIGGINVVAVDNSTYQVSPHQLAFVRTELQRGLPTLFLYHIPLYVPSLLKDVLRDWGSPIMMAAEGWEATHMEKWQVGPPSDSTLNFCQLLRENPYGNIIGSFCGHIHCSHKDALGEDCYQYVTQAGFAGGYRMIRLLPLDD</sequence>